<evidence type="ECO:0000256" key="2">
    <source>
        <dbReference type="ARBA" id="ARBA00008089"/>
    </source>
</evidence>
<gene>
    <name evidence="7" type="primary">MED9</name>
    <name evidence="9" type="ORF">HGRIS_008790</name>
</gene>
<evidence type="ECO:0000256" key="8">
    <source>
        <dbReference type="SAM" id="MobiDB-lite"/>
    </source>
</evidence>
<comment type="subunit">
    <text evidence="7">Component of the Mediator complex.</text>
</comment>
<keyword evidence="5 7" id="KW-0804">Transcription</keyword>
<organism evidence="9 10">
    <name type="scientific">Hohenbuehelia grisea</name>
    <dbReference type="NCBI Taxonomy" id="104357"/>
    <lineage>
        <taxon>Eukaryota</taxon>
        <taxon>Fungi</taxon>
        <taxon>Dikarya</taxon>
        <taxon>Basidiomycota</taxon>
        <taxon>Agaricomycotina</taxon>
        <taxon>Agaricomycetes</taxon>
        <taxon>Agaricomycetidae</taxon>
        <taxon>Agaricales</taxon>
        <taxon>Pleurotineae</taxon>
        <taxon>Pleurotaceae</taxon>
        <taxon>Hohenbuehelia</taxon>
    </lineage>
</organism>
<protein>
    <recommendedName>
        <fullName evidence="7">Mediator of RNA polymerase II transcription subunit 9</fullName>
    </recommendedName>
    <alternativeName>
        <fullName evidence="7">Mediator complex subunit 9</fullName>
    </alternativeName>
</protein>
<comment type="caution">
    <text evidence="9">The sequence shown here is derived from an EMBL/GenBank/DDBJ whole genome shotgun (WGS) entry which is preliminary data.</text>
</comment>
<keyword evidence="4 7" id="KW-0010">Activator</keyword>
<evidence type="ECO:0000256" key="6">
    <source>
        <dbReference type="ARBA" id="ARBA00023242"/>
    </source>
</evidence>
<keyword evidence="10" id="KW-1185">Reference proteome</keyword>
<accession>A0ABR3J9B4</accession>
<evidence type="ECO:0000256" key="3">
    <source>
        <dbReference type="ARBA" id="ARBA00023015"/>
    </source>
</evidence>
<comment type="function">
    <text evidence="7">Component of the Mediator complex, a coactivator involved in the regulated transcription of nearly all RNA polymerase II-dependent genes. Mediator functions as a bridge to convey information from gene-specific regulatory proteins to the basal RNA polymerase II transcription machinery. Mediator is recruited to promoters by direct interactions with regulatory proteins and serves as a scaffold for the assembly of a functional preinitiation complex with RNA polymerase II and the general transcription factors.</text>
</comment>
<name>A0ABR3J9B4_9AGAR</name>
<evidence type="ECO:0000256" key="1">
    <source>
        <dbReference type="ARBA" id="ARBA00004123"/>
    </source>
</evidence>
<comment type="similarity">
    <text evidence="2 7">Belongs to the Mediator complex subunit 9 family.</text>
</comment>
<keyword evidence="6 7" id="KW-0539">Nucleus</keyword>
<reference evidence="10" key="1">
    <citation type="submission" date="2024-06" db="EMBL/GenBank/DDBJ databases">
        <title>Multi-omics analyses provide insights into the biosynthesis of the anticancer antibiotic pleurotin in Hohenbuehelia grisea.</title>
        <authorList>
            <person name="Weaver J.A."/>
            <person name="Alberti F."/>
        </authorList>
    </citation>
    <scope>NUCLEOTIDE SEQUENCE [LARGE SCALE GENOMIC DNA]</scope>
    <source>
        <strain evidence="10">T-177</strain>
    </source>
</reference>
<evidence type="ECO:0000256" key="4">
    <source>
        <dbReference type="ARBA" id="ARBA00023159"/>
    </source>
</evidence>
<sequence length="120" mass="13215">MSNNSLPPSLFDSLTTKLLHILELSQMADGAATPQARQTLLQATNDFKNTIQQAKDLAEKLPGGELVLEDQDQVIAMLEDLRDRKKQRMLDFSNQKPSTTRANAVSNMEVDSTASTPAQD</sequence>
<feature type="region of interest" description="Disordered" evidence="8">
    <location>
        <begin position="90"/>
        <end position="120"/>
    </location>
</feature>
<dbReference type="EMBL" id="JASNQZ010000011">
    <property type="protein sequence ID" value="KAL0952177.1"/>
    <property type="molecule type" value="Genomic_DNA"/>
</dbReference>
<evidence type="ECO:0000256" key="7">
    <source>
        <dbReference type="RuleBase" id="RU364145"/>
    </source>
</evidence>
<evidence type="ECO:0000256" key="5">
    <source>
        <dbReference type="ARBA" id="ARBA00023163"/>
    </source>
</evidence>
<comment type="subcellular location">
    <subcellularLocation>
        <location evidence="1 7">Nucleus</location>
    </subcellularLocation>
</comment>
<evidence type="ECO:0000313" key="10">
    <source>
        <dbReference type="Proteomes" id="UP001556367"/>
    </source>
</evidence>
<keyword evidence="3 7" id="KW-0805">Transcription regulation</keyword>
<dbReference type="InterPro" id="IPR011425">
    <property type="entry name" value="Med9"/>
</dbReference>
<dbReference type="Proteomes" id="UP001556367">
    <property type="component" value="Unassembled WGS sequence"/>
</dbReference>
<dbReference type="Pfam" id="PF07544">
    <property type="entry name" value="Med9"/>
    <property type="match status" value="1"/>
</dbReference>
<feature type="compositionally biased region" description="Polar residues" evidence="8">
    <location>
        <begin position="92"/>
        <end position="120"/>
    </location>
</feature>
<evidence type="ECO:0000313" key="9">
    <source>
        <dbReference type="EMBL" id="KAL0952177.1"/>
    </source>
</evidence>
<proteinExistence type="inferred from homology"/>